<evidence type="ECO:0000256" key="1">
    <source>
        <dbReference type="ARBA" id="ARBA00004161"/>
    </source>
</evidence>
<dbReference type="InterPro" id="IPR000225">
    <property type="entry name" value="Armadillo"/>
</dbReference>
<dbReference type="PANTHER" id="PTHR46540:SF1">
    <property type="entry name" value="TETRATRICOPEPTIDE REPEAT PROTEIN 12"/>
    <property type="match status" value="1"/>
</dbReference>
<dbReference type="InterPro" id="IPR011990">
    <property type="entry name" value="TPR-like_helical_dom_sf"/>
</dbReference>
<dbReference type="AlphaFoldDB" id="A0A7K4JMZ1"/>
<evidence type="ECO:0000256" key="5">
    <source>
        <dbReference type="ARBA" id="ARBA00022803"/>
    </source>
</evidence>
<dbReference type="GO" id="GO:0031672">
    <property type="term" value="C:A band"/>
    <property type="evidence" value="ECO:0007669"/>
    <property type="project" value="UniProtKB-SubCell"/>
</dbReference>
<evidence type="ECO:0000256" key="2">
    <source>
        <dbReference type="ARBA" id="ARBA00004216"/>
    </source>
</evidence>
<evidence type="ECO:0000256" key="3">
    <source>
        <dbReference type="ARBA" id="ARBA00020768"/>
    </source>
</evidence>
<feature type="non-terminal residue" evidence="7">
    <location>
        <position position="602"/>
    </location>
</feature>
<organism evidence="7 8">
    <name type="scientific">Geococcyx californianus</name>
    <name type="common">Greater roadrunner</name>
    <name type="synonym">Saurothera californiana</name>
    <dbReference type="NCBI Taxonomy" id="8947"/>
    <lineage>
        <taxon>Eukaryota</taxon>
        <taxon>Metazoa</taxon>
        <taxon>Chordata</taxon>
        <taxon>Craniata</taxon>
        <taxon>Vertebrata</taxon>
        <taxon>Euteleostomi</taxon>
        <taxon>Archelosauria</taxon>
        <taxon>Archosauria</taxon>
        <taxon>Dinosauria</taxon>
        <taxon>Saurischia</taxon>
        <taxon>Theropoda</taxon>
        <taxon>Coelurosauria</taxon>
        <taxon>Aves</taxon>
        <taxon>Neognathae</taxon>
        <taxon>Neoaves</taxon>
        <taxon>Otidimorphae</taxon>
        <taxon>Cuculiformes</taxon>
        <taxon>Neomorphidae</taxon>
        <taxon>Geococcyx</taxon>
    </lineage>
</organism>
<accession>A0A7K4JMZ1</accession>
<reference evidence="7 8" key="1">
    <citation type="submission" date="2019-09" db="EMBL/GenBank/DDBJ databases">
        <title>Bird 10,000 Genomes (B10K) Project - Family phase.</title>
        <authorList>
            <person name="Zhang G."/>
        </authorList>
    </citation>
    <scope>NUCLEOTIDE SEQUENCE [LARGE SCALE GENOMIC DNA]</scope>
    <source>
        <strain evidence="7">B10K-CU-031-07</strain>
        <tissue evidence="7">Muscle</tissue>
    </source>
</reference>
<dbReference type="InterPro" id="IPR016024">
    <property type="entry name" value="ARM-type_fold"/>
</dbReference>
<dbReference type="PROSITE" id="PS50005">
    <property type="entry name" value="TPR"/>
    <property type="match status" value="1"/>
</dbReference>
<dbReference type="SUPFAM" id="SSF48371">
    <property type="entry name" value="ARM repeat"/>
    <property type="match status" value="1"/>
</dbReference>
<protein>
    <recommendedName>
        <fullName evidence="3">Protein unc-45 homolog B</fullName>
    </recommendedName>
</protein>
<evidence type="ECO:0000313" key="7">
    <source>
        <dbReference type="EMBL" id="NWH66640.1"/>
    </source>
</evidence>
<keyword evidence="5 6" id="KW-0802">TPR repeat</keyword>
<dbReference type="OrthoDB" id="629492at2759"/>
<feature type="non-terminal residue" evidence="7">
    <location>
        <position position="1"/>
    </location>
</feature>
<keyword evidence="8" id="KW-1185">Reference proteome</keyword>
<sequence>DAFLAMLEKDVKERAERRKRNEELANALKEKGNDAFRKGDYVRAIQRYTEGLEKLKDKQELYTNRAQAYLKMQEYEKAVGDCEWALKCNGKCIKAYFLMGKAYLALKHYSKSRQCYKTILEIDPQKEVLFKDCMNEVDMEEKRMKDEESAMEEIQLGKLAALSIKELLQRLDRSDQNILYYAGGIRLLTGAVRDRTEQTLFRTNNGFSILKDNEIVRRGFCAERKNTSEVDLCISLLLLWQAVCTGNEENQRLLLTHPDVTAQLPKLLSSEVSEIQKETLALVSLYSENENGRRLLVRHQDLTRWLQILMTFVNSADARASSAMNILSDLTQEERFKSQCRVLLSTDVLPLFAQLLTSVKLVNQAALAHCVGIMGNLCADVVIRAQMAECRECWQACLKLMDECSDASAPSYQECLFAVLGLMINLLLESNVIIQDFAVDLSGRCMSLLRDKDGRIVTRAIGVLSRILPASSSAVEEVVKGGVVKKMIKFLRAGGETTSNYAIKTLSICTRSNRQAQEDLVKSDKSFRVLLKLLESDNEMIVGNAAFCLGQCLGVPGAATSLLDSNVVMILLKHAGGDATRTSVQENAAVALGKLCVAEPRY</sequence>
<dbReference type="Gene3D" id="1.25.40.10">
    <property type="entry name" value="Tetratricopeptide repeat domain"/>
    <property type="match status" value="1"/>
</dbReference>
<evidence type="ECO:0000256" key="6">
    <source>
        <dbReference type="PROSITE-ProRule" id="PRU00339"/>
    </source>
</evidence>
<dbReference type="Pfam" id="PF07719">
    <property type="entry name" value="TPR_2"/>
    <property type="match status" value="1"/>
</dbReference>
<evidence type="ECO:0000313" key="8">
    <source>
        <dbReference type="Proteomes" id="UP000531151"/>
    </source>
</evidence>
<name>A0A7K4JMZ1_GEOCA</name>
<keyword evidence="4" id="KW-0677">Repeat</keyword>
<dbReference type="GO" id="GO:0070286">
    <property type="term" value="P:axonemal dynein complex assembly"/>
    <property type="evidence" value="ECO:0007669"/>
    <property type="project" value="TreeGrafter"/>
</dbReference>
<dbReference type="Proteomes" id="UP000531151">
    <property type="component" value="Unassembled WGS sequence"/>
</dbReference>
<dbReference type="InterPro" id="IPR019734">
    <property type="entry name" value="TPR_rpt"/>
</dbReference>
<dbReference type="InterPro" id="IPR011989">
    <property type="entry name" value="ARM-like"/>
</dbReference>
<dbReference type="InterPro" id="IPR013105">
    <property type="entry name" value="TPR_2"/>
</dbReference>
<dbReference type="GO" id="GO:0007288">
    <property type="term" value="P:sperm axoneme assembly"/>
    <property type="evidence" value="ECO:0007669"/>
    <property type="project" value="TreeGrafter"/>
</dbReference>
<dbReference type="GO" id="GO:0030018">
    <property type="term" value="C:Z disc"/>
    <property type="evidence" value="ECO:0007669"/>
    <property type="project" value="UniProtKB-SubCell"/>
</dbReference>
<feature type="repeat" description="TPR" evidence="6">
    <location>
        <begin position="93"/>
        <end position="126"/>
    </location>
</feature>
<dbReference type="GO" id="GO:0005813">
    <property type="term" value="C:centrosome"/>
    <property type="evidence" value="ECO:0007669"/>
    <property type="project" value="TreeGrafter"/>
</dbReference>
<comment type="subcellular location">
    <subcellularLocation>
        <location evidence="1">Cytoplasm</location>
        <location evidence="1">Myofibril</location>
        <location evidence="1">Sarcomere</location>
        <location evidence="1">A band</location>
    </subcellularLocation>
    <subcellularLocation>
        <location evidence="2">Cytoplasm</location>
        <location evidence="2">Myofibril</location>
        <location evidence="2">Sarcomere</location>
        <location evidence="2">Z line</location>
    </subcellularLocation>
</comment>
<dbReference type="SUPFAM" id="SSF48452">
    <property type="entry name" value="TPR-like"/>
    <property type="match status" value="1"/>
</dbReference>
<proteinExistence type="predicted"/>
<evidence type="ECO:0000256" key="4">
    <source>
        <dbReference type="ARBA" id="ARBA00022737"/>
    </source>
</evidence>
<dbReference type="Gene3D" id="1.25.10.10">
    <property type="entry name" value="Leucine-rich Repeat Variant"/>
    <property type="match status" value="2"/>
</dbReference>
<dbReference type="EMBL" id="VWPV01031409">
    <property type="protein sequence ID" value="NWH66640.1"/>
    <property type="molecule type" value="Genomic_DNA"/>
</dbReference>
<dbReference type="SMART" id="SM00028">
    <property type="entry name" value="TPR"/>
    <property type="match status" value="3"/>
</dbReference>
<gene>
    <name evidence="7" type="primary">Ttc12</name>
    <name evidence="7" type="ORF">GEOCAL_R02618</name>
</gene>
<dbReference type="SMART" id="SM00185">
    <property type="entry name" value="ARM"/>
    <property type="match status" value="5"/>
</dbReference>
<dbReference type="InterPro" id="IPR043195">
    <property type="entry name" value="TTC12"/>
</dbReference>
<dbReference type="PANTHER" id="PTHR46540">
    <property type="entry name" value="TETRATRICOPEPTIDE REPEAT PROTEIN 12"/>
    <property type="match status" value="1"/>
</dbReference>
<comment type="caution">
    <text evidence="7">The sequence shown here is derived from an EMBL/GenBank/DDBJ whole genome shotgun (WGS) entry which is preliminary data.</text>
</comment>